<dbReference type="AlphaFoldDB" id="A0AAE8SU76"/>
<organism evidence="2 3">
    <name type="scientific">Cephalotrichum gorgonifer</name>
    <dbReference type="NCBI Taxonomy" id="2041049"/>
    <lineage>
        <taxon>Eukaryota</taxon>
        <taxon>Fungi</taxon>
        <taxon>Dikarya</taxon>
        <taxon>Ascomycota</taxon>
        <taxon>Pezizomycotina</taxon>
        <taxon>Sordariomycetes</taxon>
        <taxon>Hypocreomycetidae</taxon>
        <taxon>Microascales</taxon>
        <taxon>Microascaceae</taxon>
        <taxon>Cephalotrichum</taxon>
    </lineage>
</organism>
<feature type="compositionally biased region" description="Basic and acidic residues" evidence="1">
    <location>
        <begin position="30"/>
        <end position="40"/>
    </location>
</feature>
<evidence type="ECO:0000313" key="2">
    <source>
        <dbReference type="EMBL" id="SPO01392.1"/>
    </source>
</evidence>
<gene>
    <name evidence="2" type="ORF">DNG_04068</name>
</gene>
<dbReference type="EMBL" id="ONZQ02000005">
    <property type="protein sequence ID" value="SPO01392.1"/>
    <property type="molecule type" value="Genomic_DNA"/>
</dbReference>
<name>A0AAE8SU76_9PEZI</name>
<accession>A0AAE8SU76</accession>
<dbReference type="PANTHER" id="PTHR13379">
    <property type="entry name" value="UNCHARACTERIZED DUF1308"/>
    <property type="match status" value="1"/>
</dbReference>
<protein>
    <recommendedName>
        <fullName evidence="4">DUF1308 domain-containing protein</fullName>
    </recommendedName>
</protein>
<evidence type="ECO:0000313" key="3">
    <source>
        <dbReference type="Proteomes" id="UP001187682"/>
    </source>
</evidence>
<dbReference type="PANTHER" id="PTHR13379:SF0">
    <property type="entry name" value="UPF0415 PROTEIN C7ORF25"/>
    <property type="match status" value="1"/>
</dbReference>
<dbReference type="Proteomes" id="UP001187682">
    <property type="component" value="Unassembled WGS sequence"/>
</dbReference>
<proteinExistence type="predicted"/>
<evidence type="ECO:0008006" key="4">
    <source>
        <dbReference type="Google" id="ProtNLM"/>
    </source>
</evidence>
<feature type="region of interest" description="Disordered" evidence="1">
    <location>
        <begin position="1"/>
        <end position="48"/>
    </location>
</feature>
<comment type="caution">
    <text evidence="2">The sequence shown here is derived from an EMBL/GenBank/DDBJ whole genome shotgun (WGS) entry which is preliminary data.</text>
</comment>
<reference evidence="2" key="1">
    <citation type="submission" date="2018-03" db="EMBL/GenBank/DDBJ databases">
        <authorList>
            <person name="Guldener U."/>
        </authorList>
    </citation>
    <scope>NUCLEOTIDE SEQUENCE</scope>
</reference>
<evidence type="ECO:0000256" key="1">
    <source>
        <dbReference type="SAM" id="MobiDB-lite"/>
    </source>
</evidence>
<keyword evidence="3" id="KW-1185">Reference proteome</keyword>
<feature type="region of interest" description="Disordered" evidence="1">
    <location>
        <begin position="540"/>
        <end position="562"/>
    </location>
</feature>
<sequence>MHTELPTRQAPPAAPAPEATPANANGCRDAAADKDDERRHQAQRLADDATSVADRILAEVERLLELDVAANLDAPKQHSPRLAQPRIHLTNLTRQLQRERNGAEKYLADFLSAHDDVDRDLSFTRLSCLNITFYDTLWNVVKRQRGLVSALREIEVPASSPPRGPSKKKARRNMAKVDAMVENGAEWIKIITADERRLIFQMTNAGWDWEAEDGEPGIDTEETESTGIEAIDAVKDLVAAAVQTRVGPYHYQTPRVKVIFPRITEGASPHIDALIKIIRTLGDEEGASLSVECGAPEPLPPTTLDETLRRLLPREDFFFSPVLNLDCTILFNLGSDTAHFNPDSFESRTEARIKEDLEDERRNGPRLPCSIYPVFGGRSLVCTDEVAVNFRNTAFDIGTETEIARAKILLPPADAPIPTPEPTEEERRDILRAFQELSVHEVPLDLQLPIRVVKTPSHKEVEEKVAKGVLPAVLLRLDERIKSMNASAMVQGWMHEQTTLTSNRQGMNLMNQIVSEAGEGAARAGNTFHVWMAPFGRRLAARPKGGNRSAGESPEPRDSGEE</sequence>